<name>A0A0G1W1K5_9BACT</name>
<comment type="caution">
    <text evidence="1">The sequence shown here is derived from an EMBL/GenBank/DDBJ whole genome shotgun (WGS) entry which is preliminary data.</text>
</comment>
<gene>
    <name evidence="1" type="ORF">UY48_C0011G0048</name>
</gene>
<sequence length="121" mass="13175">MRLDTNGNCIHEDWRILIATEKDGVITPPHNYGIRGFPAVSFKQTLTRWCADCGALEIDKAWRLPLAKVPAKSHKCPACDGTGLGNRPPGIAGDQNTWMDDGTATYTCRTCDGGGIVWSVE</sequence>
<protein>
    <submittedName>
        <fullName evidence="1">Uncharacterized protein</fullName>
    </submittedName>
</protein>
<evidence type="ECO:0000313" key="2">
    <source>
        <dbReference type="Proteomes" id="UP000034588"/>
    </source>
</evidence>
<accession>A0A0G1W1K5</accession>
<dbReference type="EMBL" id="LCQD01000011">
    <property type="protein sequence ID" value="KKW12601.1"/>
    <property type="molecule type" value="Genomic_DNA"/>
</dbReference>
<evidence type="ECO:0000313" key="1">
    <source>
        <dbReference type="EMBL" id="KKW12601.1"/>
    </source>
</evidence>
<organism evidence="1 2">
    <name type="scientific">Candidatus Gottesmanbacteria bacterium GW2011_GWB1_49_7</name>
    <dbReference type="NCBI Taxonomy" id="1618448"/>
    <lineage>
        <taxon>Bacteria</taxon>
        <taxon>Candidatus Gottesmaniibacteriota</taxon>
    </lineage>
</organism>
<reference evidence="1 2" key="1">
    <citation type="journal article" date="2015" name="Nature">
        <title>rRNA introns, odd ribosomes, and small enigmatic genomes across a large radiation of phyla.</title>
        <authorList>
            <person name="Brown C.T."/>
            <person name="Hug L.A."/>
            <person name="Thomas B.C."/>
            <person name="Sharon I."/>
            <person name="Castelle C.J."/>
            <person name="Singh A."/>
            <person name="Wilkins M.J."/>
            <person name="Williams K.H."/>
            <person name="Banfield J.F."/>
        </authorList>
    </citation>
    <scope>NUCLEOTIDE SEQUENCE [LARGE SCALE GENOMIC DNA]</scope>
</reference>
<dbReference type="AlphaFoldDB" id="A0A0G1W1K5"/>
<dbReference type="Proteomes" id="UP000034588">
    <property type="component" value="Unassembled WGS sequence"/>
</dbReference>
<proteinExistence type="predicted"/>